<gene>
    <name evidence="2" type="ORF">TE42_08640</name>
</gene>
<name>A0A0G2HJN3_9SYNE</name>
<keyword evidence="1" id="KW-0472">Membrane</keyword>
<dbReference type="EMBL" id="JXQG01000062">
    <property type="protein sequence ID" value="KKZ11140.1"/>
    <property type="molecule type" value="Genomic_DNA"/>
</dbReference>
<evidence type="ECO:0000313" key="3">
    <source>
        <dbReference type="Proteomes" id="UP000035067"/>
    </source>
</evidence>
<dbReference type="AlphaFoldDB" id="A0A0G2HJN3"/>
<comment type="caution">
    <text evidence="2">The sequence shown here is derived from an EMBL/GenBank/DDBJ whole genome shotgun (WGS) entry which is preliminary data.</text>
</comment>
<accession>A0A0G2HJN3</accession>
<reference evidence="2 3" key="1">
    <citation type="submission" date="2015-01" db="EMBL/GenBank/DDBJ databases">
        <title>Lifestyle Evolution in Cyanobacterial Symbionts of Sponges.</title>
        <authorList>
            <person name="Burgsdorf I."/>
            <person name="Slaby B.M."/>
            <person name="Handley K.M."/>
            <person name="Haber M."/>
            <person name="Blom J."/>
            <person name="Marshall C.W."/>
            <person name="Gilbert J.A."/>
            <person name="Hentschel U."/>
            <person name="Steindler L."/>
        </authorList>
    </citation>
    <scope>NUCLEOTIDE SEQUENCE [LARGE SCALE GENOMIC DNA]</scope>
    <source>
        <strain evidence="2">SP3</strain>
    </source>
</reference>
<keyword evidence="1" id="KW-0812">Transmembrane</keyword>
<evidence type="ECO:0000256" key="1">
    <source>
        <dbReference type="SAM" id="Phobius"/>
    </source>
</evidence>
<evidence type="ECO:0000313" key="2">
    <source>
        <dbReference type="EMBL" id="KKZ11140.1"/>
    </source>
</evidence>
<feature type="transmembrane region" description="Helical" evidence="1">
    <location>
        <begin position="6"/>
        <end position="30"/>
    </location>
</feature>
<proteinExistence type="predicted"/>
<protein>
    <submittedName>
        <fullName evidence="2">Uncharacterized protein</fullName>
    </submittedName>
</protein>
<dbReference type="Proteomes" id="UP000035067">
    <property type="component" value="Unassembled WGS sequence"/>
</dbReference>
<organism evidence="2 3">
    <name type="scientific">Candidatus Synechococcus spongiarum SP3</name>
    <dbReference type="NCBI Taxonomy" id="1604020"/>
    <lineage>
        <taxon>Bacteria</taxon>
        <taxon>Bacillati</taxon>
        <taxon>Cyanobacteriota</taxon>
        <taxon>Cyanophyceae</taxon>
        <taxon>Synechococcales</taxon>
        <taxon>Synechococcaceae</taxon>
        <taxon>Synechococcus</taxon>
    </lineage>
</organism>
<keyword evidence="1" id="KW-1133">Transmembrane helix</keyword>
<sequence>MDTDSPLLWTLLVEAGALMMLVYVPTRVYLSFTEVMRQRSKRKQVLKSIRQLRKELQDPLNPASLAKADGPLRQA</sequence>